<dbReference type="Proteomes" id="UP000239494">
    <property type="component" value="Unassembled WGS sequence"/>
</dbReference>
<evidence type="ECO:0000256" key="4">
    <source>
        <dbReference type="ARBA" id="ARBA00023157"/>
    </source>
</evidence>
<keyword evidence="2" id="KW-0201">Cytochrome c-type biogenesis</keyword>
<dbReference type="InterPro" id="IPR050553">
    <property type="entry name" value="Thioredoxin_ResA/DsbE_sf"/>
</dbReference>
<dbReference type="Pfam" id="PF00578">
    <property type="entry name" value="AhpC-TSA"/>
    <property type="match status" value="1"/>
</dbReference>
<keyword evidence="5" id="KW-0676">Redox-active center</keyword>
<dbReference type="OrthoDB" id="9796554at2"/>
<gene>
    <name evidence="7" type="ORF">CLV43_101457</name>
</gene>
<keyword evidence="8" id="KW-1185">Reference proteome</keyword>
<dbReference type="GO" id="GO:0016209">
    <property type="term" value="F:antioxidant activity"/>
    <property type="evidence" value="ECO:0007669"/>
    <property type="project" value="InterPro"/>
</dbReference>
<dbReference type="SUPFAM" id="SSF52833">
    <property type="entry name" value="Thioredoxin-like"/>
    <property type="match status" value="1"/>
</dbReference>
<proteinExistence type="predicted"/>
<evidence type="ECO:0000259" key="6">
    <source>
        <dbReference type="PROSITE" id="PS51352"/>
    </source>
</evidence>
<evidence type="ECO:0000313" key="7">
    <source>
        <dbReference type="EMBL" id="PRY46186.1"/>
    </source>
</evidence>
<name>A0A2T0TKI0_9PSEU</name>
<dbReference type="GO" id="GO:0017004">
    <property type="term" value="P:cytochrome complex assembly"/>
    <property type="evidence" value="ECO:0007669"/>
    <property type="project" value="UniProtKB-KW"/>
</dbReference>
<evidence type="ECO:0000256" key="1">
    <source>
        <dbReference type="ARBA" id="ARBA00004196"/>
    </source>
</evidence>
<dbReference type="AlphaFoldDB" id="A0A2T0TKI0"/>
<dbReference type="GO" id="GO:0030313">
    <property type="term" value="C:cell envelope"/>
    <property type="evidence" value="ECO:0007669"/>
    <property type="project" value="UniProtKB-SubCell"/>
</dbReference>
<dbReference type="GO" id="GO:0016853">
    <property type="term" value="F:isomerase activity"/>
    <property type="evidence" value="ECO:0007669"/>
    <property type="project" value="UniProtKB-KW"/>
</dbReference>
<dbReference type="EMBL" id="PVTF01000001">
    <property type="protein sequence ID" value="PRY46186.1"/>
    <property type="molecule type" value="Genomic_DNA"/>
</dbReference>
<comment type="caution">
    <text evidence="7">The sequence shown here is derived from an EMBL/GenBank/DDBJ whole genome shotgun (WGS) entry which is preliminary data.</text>
</comment>
<dbReference type="InterPro" id="IPR013766">
    <property type="entry name" value="Thioredoxin_domain"/>
</dbReference>
<evidence type="ECO:0000313" key="8">
    <source>
        <dbReference type="Proteomes" id="UP000239494"/>
    </source>
</evidence>
<dbReference type="InterPro" id="IPR036249">
    <property type="entry name" value="Thioredoxin-like_sf"/>
</dbReference>
<organism evidence="7 8">
    <name type="scientific">Umezawaea tangerina</name>
    <dbReference type="NCBI Taxonomy" id="84725"/>
    <lineage>
        <taxon>Bacteria</taxon>
        <taxon>Bacillati</taxon>
        <taxon>Actinomycetota</taxon>
        <taxon>Actinomycetes</taxon>
        <taxon>Pseudonocardiales</taxon>
        <taxon>Pseudonocardiaceae</taxon>
        <taxon>Umezawaea</taxon>
    </lineage>
</organism>
<dbReference type="PANTHER" id="PTHR42852:SF6">
    <property type="entry name" value="THIOL:DISULFIDE INTERCHANGE PROTEIN DSBE"/>
    <property type="match status" value="1"/>
</dbReference>
<reference evidence="7 8" key="1">
    <citation type="submission" date="2018-03" db="EMBL/GenBank/DDBJ databases">
        <title>Genomic Encyclopedia of Archaeal and Bacterial Type Strains, Phase II (KMG-II): from individual species to whole genera.</title>
        <authorList>
            <person name="Goeker M."/>
        </authorList>
    </citation>
    <scope>NUCLEOTIDE SEQUENCE [LARGE SCALE GENOMIC DNA]</scope>
    <source>
        <strain evidence="7 8">DSM 44720</strain>
    </source>
</reference>
<dbReference type="CDD" id="cd02966">
    <property type="entry name" value="TlpA_like_family"/>
    <property type="match status" value="1"/>
</dbReference>
<keyword evidence="3" id="KW-0812">Transmembrane</keyword>
<dbReference type="PROSITE" id="PS51352">
    <property type="entry name" value="THIOREDOXIN_2"/>
    <property type="match status" value="1"/>
</dbReference>
<dbReference type="PANTHER" id="PTHR42852">
    <property type="entry name" value="THIOL:DISULFIDE INTERCHANGE PROTEIN DSBE"/>
    <property type="match status" value="1"/>
</dbReference>
<keyword evidence="4" id="KW-1015">Disulfide bond</keyword>
<dbReference type="InterPro" id="IPR000866">
    <property type="entry name" value="AhpC/TSA"/>
</dbReference>
<protein>
    <submittedName>
        <fullName evidence="7">Thiol-disulfide isomerase/thioredoxin</fullName>
    </submittedName>
</protein>
<comment type="subcellular location">
    <subcellularLocation>
        <location evidence="1">Cell envelope</location>
    </subcellularLocation>
</comment>
<dbReference type="GO" id="GO:0016491">
    <property type="term" value="F:oxidoreductase activity"/>
    <property type="evidence" value="ECO:0007669"/>
    <property type="project" value="InterPro"/>
</dbReference>
<sequence>MRPATRWALVVLVLVVAGVVAIWPRPDGSPQGEPARAARPSQDLGASRDLAALRPCPRAGTEGPQPLRGIVATCLGDGASIDAATTVGGGPALINFWATWCQPCQEELRVLDGYSQQPGAVPVVAVQVQSGESDGLELLARLGVHLPSLHDEQDALRKVLKAPPTLPASFVVKAGGPVIQVTSPLVFSSPEQVREVVG</sequence>
<keyword evidence="3" id="KW-0735">Signal-anchor</keyword>
<accession>A0A2T0TKI0</accession>
<feature type="domain" description="Thioredoxin" evidence="6">
    <location>
        <begin position="57"/>
        <end position="198"/>
    </location>
</feature>
<dbReference type="Gene3D" id="3.40.30.10">
    <property type="entry name" value="Glutaredoxin"/>
    <property type="match status" value="1"/>
</dbReference>
<evidence type="ECO:0000256" key="5">
    <source>
        <dbReference type="ARBA" id="ARBA00023284"/>
    </source>
</evidence>
<keyword evidence="7" id="KW-0413">Isomerase</keyword>
<evidence type="ECO:0000256" key="2">
    <source>
        <dbReference type="ARBA" id="ARBA00022748"/>
    </source>
</evidence>
<dbReference type="RefSeq" id="WP_106185256.1">
    <property type="nucleotide sequence ID" value="NZ_PVTF01000001.1"/>
</dbReference>
<evidence type="ECO:0000256" key="3">
    <source>
        <dbReference type="ARBA" id="ARBA00022968"/>
    </source>
</evidence>